<dbReference type="EMBL" id="CP033133">
    <property type="protein sequence ID" value="AYO53675.1"/>
    <property type="molecule type" value="Genomic_DNA"/>
</dbReference>
<reference evidence="1 2" key="1">
    <citation type="submission" date="2018-10" db="EMBL/GenBank/DDBJ databases">
        <title>The complete genome of Acinetobacter wuhouensis strain WCHAW010062.</title>
        <authorList>
            <person name="Hu Y."/>
            <person name="Long H."/>
            <person name="Feng Y."/>
            <person name="Zong Z."/>
        </authorList>
    </citation>
    <scope>NUCLEOTIDE SEQUENCE [LARGE SCALE GENOMIC DNA]</scope>
    <source>
        <strain evidence="1 2">WCHAW010062</strain>
    </source>
</reference>
<evidence type="ECO:0000313" key="2">
    <source>
        <dbReference type="Proteomes" id="UP000279962"/>
    </source>
</evidence>
<proteinExistence type="predicted"/>
<sequence length="64" mass="7434">MINEGFVTRDAIAWTLKSVFIKKITEYAFKNIFLQQSPFDLKLNVRGCQNKCDQIHAHCGYPKN</sequence>
<dbReference type="Proteomes" id="UP000279962">
    <property type="component" value="Chromosome"/>
</dbReference>
<organism evidence="1 2">
    <name type="scientific">Acinetobacter wuhouensis</name>
    <dbReference type="NCBI Taxonomy" id="1879050"/>
    <lineage>
        <taxon>Bacteria</taxon>
        <taxon>Pseudomonadati</taxon>
        <taxon>Pseudomonadota</taxon>
        <taxon>Gammaproteobacteria</taxon>
        <taxon>Moraxellales</taxon>
        <taxon>Moraxellaceae</taxon>
        <taxon>Acinetobacter</taxon>
    </lineage>
</organism>
<protein>
    <submittedName>
        <fullName evidence="1">Uncharacterized protein</fullName>
    </submittedName>
</protein>
<gene>
    <name evidence="1" type="ORF">CDG68_08555</name>
</gene>
<name>A0A3G2T0X1_9GAMM</name>
<evidence type="ECO:0000313" key="1">
    <source>
        <dbReference type="EMBL" id="AYO53675.1"/>
    </source>
</evidence>
<dbReference type="AlphaFoldDB" id="A0A3G2T0X1"/>
<accession>A0A3G2T0X1</accession>